<dbReference type="InterPro" id="IPR005828">
    <property type="entry name" value="MFS_sugar_transport-like"/>
</dbReference>
<evidence type="ECO:0000256" key="3">
    <source>
        <dbReference type="ARBA" id="ARBA00022448"/>
    </source>
</evidence>
<feature type="transmembrane region" description="Helical" evidence="8">
    <location>
        <begin position="134"/>
        <end position="156"/>
    </location>
</feature>
<feature type="transmembrane region" description="Helical" evidence="8">
    <location>
        <begin position="356"/>
        <end position="376"/>
    </location>
</feature>
<name>A0A0G2F0U5_PHACM</name>
<feature type="transmembrane region" description="Helical" evidence="8">
    <location>
        <begin position="290"/>
        <end position="312"/>
    </location>
</feature>
<feature type="transmembrane region" description="Helical" evidence="8">
    <location>
        <begin position="168"/>
        <end position="189"/>
    </location>
</feature>
<feature type="domain" description="Major facilitator superfamily (MFS) profile" evidence="9">
    <location>
        <begin position="41"/>
        <end position="416"/>
    </location>
</feature>
<keyword evidence="10" id="KW-0762">Sugar transport</keyword>
<evidence type="ECO:0000313" key="11">
    <source>
        <dbReference type="Proteomes" id="UP000053317"/>
    </source>
</evidence>
<dbReference type="SUPFAM" id="SSF103473">
    <property type="entry name" value="MFS general substrate transporter"/>
    <property type="match status" value="1"/>
</dbReference>
<evidence type="ECO:0000259" key="9">
    <source>
        <dbReference type="PROSITE" id="PS50850"/>
    </source>
</evidence>
<keyword evidence="6 8" id="KW-0472">Membrane</keyword>
<dbReference type="PANTHER" id="PTHR48022">
    <property type="entry name" value="PLASTIDIC GLUCOSE TRANSPORTER 4"/>
    <property type="match status" value="1"/>
</dbReference>
<feature type="transmembrane region" description="Helical" evidence="8">
    <location>
        <begin position="35"/>
        <end position="54"/>
    </location>
</feature>
<dbReference type="GO" id="GO:0005351">
    <property type="term" value="F:carbohydrate:proton symporter activity"/>
    <property type="evidence" value="ECO:0007669"/>
    <property type="project" value="TreeGrafter"/>
</dbReference>
<feature type="transmembrane region" description="Helical" evidence="8">
    <location>
        <begin position="201"/>
        <end position="220"/>
    </location>
</feature>
<evidence type="ECO:0000256" key="4">
    <source>
        <dbReference type="ARBA" id="ARBA00022692"/>
    </source>
</evidence>
<dbReference type="FunFam" id="1.20.1250.20:FF:000134">
    <property type="entry name" value="MFS sugar transporter protein"/>
    <property type="match status" value="1"/>
</dbReference>
<dbReference type="OrthoDB" id="6133115at2759"/>
<evidence type="ECO:0000256" key="6">
    <source>
        <dbReference type="ARBA" id="ARBA00023136"/>
    </source>
</evidence>
<dbReference type="Gene3D" id="1.20.1250.20">
    <property type="entry name" value="MFS general substrate transporter like domains"/>
    <property type="match status" value="1"/>
</dbReference>
<evidence type="ECO:0000256" key="8">
    <source>
        <dbReference type="SAM" id="Phobius"/>
    </source>
</evidence>
<dbReference type="Proteomes" id="UP000053317">
    <property type="component" value="Unassembled WGS sequence"/>
</dbReference>
<feature type="transmembrane region" description="Helical" evidence="8">
    <location>
        <begin position="110"/>
        <end position="128"/>
    </location>
</feature>
<evidence type="ECO:0000256" key="5">
    <source>
        <dbReference type="ARBA" id="ARBA00022989"/>
    </source>
</evidence>
<gene>
    <name evidence="10" type="ORF">UCRPC4_g00704</name>
</gene>
<feature type="compositionally biased region" description="Basic and acidic residues" evidence="7">
    <location>
        <begin position="402"/>
        <end position="416"/>
    </location>
</feature>
<keyword evidence="3" id="KW-0813">Transport</keyword>
<keyword evidence="4 8" id="KW-0812">Transmembrane</keyword>
<proteinExistence type="inferred from homology"/>
<dbReference type="PROSITE" id="PS00216">
    <property type="entry name" value="SUGAR_TRANSPORT_1"/>
    <property type="match status" value="1"/>
</dbReference>
<accession>A0A0G2F0U5</accession>
<dbReference type="AlphaFoldDB" id="A0A0G2F0U5"/>
<comment type="caution">
    <text evidence="10">The sequence shown here is derived from an EMBL/GenBank/DDBJ whole genome shotgun (WGS) entry which is preliminary data.</text>
</comment>
<reference evidence="10 11" key="2">
    <citation type="submission" date="2015-05" db="EMBL/GenBank/DDBJ databases">
        <authorList>
            <person name="Morales-Cruz A."/>
            <person name="Amrine K.C."/>
            <person name="Cantu D."/>
        </authorList>
    </citation>
    <scope>NUCLEOTIDE SEQUENCE [LARGE SCALE GENOMIC DNA]</scope>
    <source>
        <strain evidence="10">UCRPC4</strain>
    </source>
</reference>
<dbReference type="PANTHER" id="PTHR48022:SF3">
    <property type="entry name" value="HEXOSE TRANSPORTER PROTEIN (AFU_ORTHOLOGUE AFUA_8G04480)-RELATED"/>
    <property type="match status" value="1"/>
</dbReference>
<dbReference type="InterPro" id="IPR050360">
    <property type="entry name" value="MFS_Sugar_Transporters"/>
</dbReference>
<dbReference type="Pfam" id="PF00083">
    <property type="entry name" value="Sugar_tr"/>
    <property type="match status" value="1"/>
</dbReference>
<evidence type="ECO:0000256" key="1">
    <source>
        <dbReference type="ARBA" id="ARBA00004141"/>
    </source>
</evidence>
<comment type="similarity">
    <text evidence="2">Belongs to the major facilitator superfamily. Sugar transporter (TC 2.A.1.1) family.</text>
</comment>
<dbReference type="InterPro" id="IPR005829">
    <property type="entry name" value="Sugar_transporter_CS"/>
</dbReference>
<evidence type="ECO:0000256" key="2">
    <source>
        <dbReference type="ARBA" id="ARBA00010992"/>
    </source>
</evidence>
<evidence type="ECO:0000313" key="10">
    <source>
        <dbReference type="EMBL" id="KKY27969.1"/>
    </source>
</evidence>
<reference evidence="10 11" key="1">
    <citation type="submission" date="2015-05" db="EMBL/GenBank/DDBJ databases">
        <title>Distinctive expansion of gene families associated with plant cell wall degradation and secondary metabolism in the genomes of grapevine trunk pathogens.</title>
        <authorList>
            <person name="Lawrence D.P."/>
            <person name="Travadon R."/>
            <person name="Rolshausen P.E."/>
            <person name="Baumgartner K."/>
        </authorList>
    </citation>
    <scope>NUCLEOTIDE SEQUENCE [LARGE SCALE GENOMIC DNA]</scope>
    <source>
        <strain evidence="10">UCRPC4</strain>
    </source>
</reference>
<sequence length="416" mass="44950">MGANPSDTGATNAVGDALTAVLPQDGKPWYKRGHLIALNFAIISLVMFSSANGFDGSLMNGLQALDQWQAFMDSPTGSWLGLINAVYWLGAGITYPAAAWISNTYGRKPGIYLGYVFLILGSVLQTAAQNDVQFILARMFVGIASALLGSGAPLLINEIAYPTQRGVTSALFMCGWYVGGTIAAFATFATRNYTSSWAWRVPSILQLLLPLVALPGLIMAPESPRWLISVDRPEEAREILVKYHAGGDPDSALVNYEIIEIGATLRAEKEAHNSASYKDMIKTPGNRHRLFISVTLGVFSQWSGNGHVTYYLSLVLDTVGVTSVTDQTLISGFLQVWNLILSVAAAFSVDKFGRRPLFLASAAIMLVSYILMAVIFDRDSSKVPNAEETVYRSLSAGGAQEAAEKEGSLYKHTEKV</sequence>
<dbReference type="InterPro" id="IPR036259">
    <property type="entry name" value="MFS_trans_sf"/>
</dbReference>
<keyword evidence="11" id="KW-1185">Reference proteome</keyword>
<feature type="region of interest" description="Disordered" evidence="7">
    <location>
        <begin position="396"/>
        <end position="416"/>
    </location>
</feature>
<comment type="subcellular location">
    <subcellularLocation>
        <location evidence="1">Membrane</location>
        <topology evidence="1">Multi-pass membrane protein</topology>
    </subcellularLocation>
</comment>
<dbReference type="InterPro" id="IPR020846">
    <property type="entry name" value="MFS_dom"/>
</dbReference>
<feature type="transmembrane region" description="Helical" evidence="8">
    <location>
        <begin position="79"/>
        <end position="98"/>
    </location>
</feature>
<evidence type="ECO:0000256" key="7">
    <source>
        <dbReference type="SAM" id="MobiDB-lite"/>
    </source>
</evidence>
<dbReference type="EMBL" id="LCWF01000018">
    <property type="protein sequence ID" value="KKY27969.1"/>
    <property type="molecule type" value="Genomic_DNA"/>
</dbReference>
<dbReference type="PROSITE" id="PS50850">
    <property type="entry name" value="MFS"/>
    <property type="match status" value="1"/>
</dbReference>
<feature type="transmembrane region" description="Helical" evidence="8">
    <location>
        <begin position="332"/>
        <end position="349"/>
    </location>
</feature>
<dbReference type="GO" id="GO:0016020">
    <property type="term" value="C:membrane"/>
    <property type="evidence" value="ECO:0007669"/>
    <property type="project" value="UniProtKB-SubCell"/>
</dbReference>
<protein>
    <submittedName>
        <fullName evidence="10">Putative sugar transporter</fullName>
    </submittedName>
</protein>
<organism evidence="10 11">
    <name type="scientific">Phaeomoniella chlamydospora</name>
    <name type="common">Phaeoacremonium chlamydosporum</name>
    <dbReference type="NCBI Taxonomy" id="158046"/>
    <lineage>
        <taxon>Eukaryota</taxon>
        <taxon>Fungi</taxon>
        <taxon>Dikarya</taxon>
        <taxon>Ascomycota</taxon>
        <taxon>Pezizomycotina</taxon>
        <taxon>Eurotiomycetes</taxon>
        <taxon>Chaetothyriomycetidae</taxon>
        <taxon>Phaeomoniellales</taxon>
        <taxon>Phaeomoniellaceae</taxon>
        <taxon>Phaeomoniella</taxon>
    </lineage>
</organism>
<keyword evidence="5 8" id="KW-1133">Transmembrane helix</keyword>